<evidence type="ECO:0000313" key="8">
    <source>
        <dbReference type="EMBL" id="GGR14398.1"/>
    </source>
</evidence>
<feature type="transmembrane region" description="Helical" evidence="6">
    <location>
        <begin position="30"/>
        <end position="50"/>
    </location>
</feature>
<sequence length="565" mass="61752">MVHNPSTSNRTITPTLTTRQASRVFSWTRFLIFLALLLTLVGSMGGFLWANRRSSEEVLQWQARNGLIQLVRVTGDNVRAYLQTAVQIVRINRSLILSGQLDADNTSEVTLTFNTMLYAIDQLDGVLLAHPDGRFAYVRRDRAGRYIKVIDDIAKQQSTVTLLDAENRTLSRTVAADRYDPRKRPWYILAQQHPETAVWTTPYVFSSSQLPGVTVATSLKNRRGESVIVGTDVQLSGLAHLLEHLTLTPGGRAFITDDKGYAIAASRAWPKAVKGRVPTLAEVGDPALQALMQGNVLPKIGSDGEITRRYTVGNEAYSAVLRRIEVQPGTYWMVGVYAPEADFVSDLRGVARQQLVLIVAMTVLAVLIAWPLAFRATQPLTALHWQATTDSLTGLRNRASFMAQLSEMLERHPAHPGSGELAVALFDLDGFKLINDTHGHAAGDEMLQCMGTVLQTVQNEEMVARLGGDEFALLLHGAGRGEIRARLETIFQTITATSLEVAGVKTMLQATAGLAFAPAQPLSSPAQAATHLLASADAALILGKKRSKGRVWSLEEAQQEDAQAE</sequence>
<comment type="subcellular location">
    <subcellularLocation>
        <location evidence="1">Cell membrane</location>
        <topology evidence="1">Multi-pass membrane protein</topology>
    </subcellularLocation>
</comment>
<keyword evidence="3 6" id="KW-0812">Transmembrane</keyword>
<evidence type="ECO:0000256" key="2">
    <source>
        <dbReference type="ARBA" id="ARBA00022475"/>
    </source>
</evidence>
<dbReference type="SUPFAM" id="SSF55073">
    <property type="entry name" value="Nucleotide cyclase"/>
    <property type="match status" value="1"/>
</dbReference>
<dbReference type="Proteomes" id="UP000603865">
    <property type="component" value="Unassembled WGS sequence"/>
</dbReference>
<evidence type="ECO:0000313" key="9">
    <source>
        <dbReference type="Proteomes" id="UP000603865"/>
    </source>
</evidence>
<proteinExistence type="predicted"/>
<dbReference type="Gene3D" id="3.30.70.270">
    <property type="match status" value="1"/>
</dbReference>
<dbReference type="SMART" id="SM00267">
    <property type="entry name" value="GGDEF"/>
    <property type="match status" value="1"/>
</dbReference>
<gene>
    <name evidence="8" type="ORF">GCM10008957_28980</name>
</gene>
<evidence type="ECO:0000256" key="5">
    <source>
        <dbReference type="ARBA" id="ARBA00023136"/>
    </source>
</evidence>
<dbReference type="PANTHER" id="PTHR45138">
    <property type="entry name" value="REGULATORY COMPONENTS OF SENSORY TRANSDUCTION SYSTEM"/>
    <property type="match status" value="1"/>
</dbReference>
<dbReference type="GO" id="GO:0005886">
    <property type="term" value="C:plasma membrane"/>
    <property type="evidence" value="ECO:0007669"/>
    <property type="project" value="UniProtKB-SubCell"/>
</dbReference>
<comment type="caution">
    <text evidence="8">The sequence shown here is derived from an EMBL/GenBank/DDBJ whole genome shotgun (WGS) entry which is preliminary data.</text>
</comment>
<reference evidence="8" key="2">
    <citation type="submission" date="2020-09" db="EMBL/GenBank/DDBJ databases">
        <authorList>
            <person name="Sun Q."/>
            <person name="Ohkuma M."/>
        </authorList>
    </citation>
    <scope>NUCLEOTIDE SEQUENCE</scope>
    <source>
        <strain evidence="8">JCM 31311</strain>
    </source>
</reference>
<keyword evidence="5 6" id="KW-0472">Membrane</keyword>
<feature type="domain" description="GGDEF" evidence="7">
    <location>
        <begin position="419"/>
        <end position="556"/>
    </location>
</feature>
<dbReference type="GO" id="GO:0043709">
    <property type="term" value="P:cell adhesion involved in single-species biofilm formation"/>
    <property type="evidence" value="ECO:0007669"/>
    <property type="project" value="TreeGrafter"/>
</dbReference>
<dbReference type="PANTHER" id="PTHR45138:SF9">
    <property type="entry name" value="DIGUANYLATE CYCLASE DGCM-RELATED"/>
    <property type="match status" value="1"/>
</dbReference>
<dbReference type="GO" id="GO:0052621">
    <property type="term" value="F:diguanylate cyclase activity"/>
    <property type="evidence" value="ECO:0007669"/>
    <property type="project" value="TreeGrafter"/>
</dbReference>
<evidence type="ECO:0000256" key="4">
    <source>
        <dbReference type="ARBA" id="ARBA00022989"/>
    </source>
</evidence>
<accession>A0A918CBU0</accession>
<feature type="transmembrane region" description="Helical" evidence="6">
    <location>
        <begin position="355"/>
        <end position="374"/>
    </location>
</feature>
<dbReference type="Pfam" id="PF00990">
    <property type="entry name" value="GGDEF"/>
    <property type="match status" value="1"/>
</dbReference>
<dbReference type="InterPro" id="IPR029787">
    <property type="entry name" value="Nucleotide_cyclase"/>
</dbReference>
<dbReference type="AlphaFoldDB" id="A0A918CBU0"/>
<dbReference type="InterPro" id="IPR033479">
    <property type="entry name" value="dCache_1"/>
</dbReference>
<dbReference type="InterPro" id="IPR000160">
    <property type="entry name" value="GGDEF_dom"/>
</dbReference>
<dbReference type="RefSeq" id="WP_189091236.1">
    <property type="nucleotide sequence ID" value="NZ_BMQL01000017.1"/>
</dbReference>
<dbReference type="CDD" id="cd01949">
    <property type="entry name" value="GGDEF"/>
    <property type="match status" value="1"/>
</dbReference>
<dbReference type="PROSITE" id="PS50887">
    <property type="entry name" value="GGDEF"/>
    <property type="match status" value="1"/>
</dbReference>
<evidence type="ECO:0000256" key="1">
    <source>
        <dbReference type="ARBA" id="ARBA00004651"/>
    </source>
</evidence>
<dbReference type="InterPro" id="IPR043128">
    <property type="entry name" value="Rev_trsase/Diguanyl_cyclase"/>
</dbReference>
<dbReference type="InterPro" id="IPR050469">
    <property type="entry name" value="Diguanylate_Cyclase"/>
</dbReference>
<dbReference type="NCBIfam" id="TIGR00254">
    <property type="entry name" value="GGDEF"/>
    <property type="match status" value="1"/>
</dbReference>
<evidence type="ECO:0000256" key="3">
    <source>
        <dbReference type="ARBA" id="ARBA00022692"/>
    </source>
</evidence>
<reference evidence="8" key="1">
    <citation type="journal article" date="2014" name="Int. J. Syst. Evol. Microbiol.">
        <title>Complete genome sequence of Corynebacterium casei LMG S-19264T (=DSM 44701T), isolated from a smear-ripened cheese.</title>
        <authorList>
            <consortium name="US DOE Joint Genome Institute (JGI-PGF)"/>
            <person name="Walter F."/>
            <person name="Albersmeier A."/>
            <person name="Kalinowski J."/>
            <person name="Ruckert C."/>
        </authorList>
    </citation>
    <scope>NUCLEOTIDE SEQUENCE</scope>
    <source>
        <strain evidence="8">JCM 31311</strain>
    </source>
</reference>
<evidence type="ECO:0000256" key="6">
    <source>
        <dbReference type="SAM" id="Phobius"/>
    </source>
</evidence>
<name>A0A918CBU0_9DEIO</name>
<protein>
    <recommendedName>
        <fullName evidence="7">GGDEF domain-containing protein</fullName>
    </recommendedName>
</protein>
<dbReference type="Pfam" id="PF02743">
    <property type="entry name" value="dCache_1"/>
    <property type="match status" value="1"/>
</dbReference>
<keyword evidence="4 6" id="KW-1133">Transmembrane helix</keyword>
<keyword evidence="2" id="KW-1003">Cell membrane</keyword>
<keyword evidence="9" id="KW-1185">Reference proteome</keyword>
<dbReference type="Gene3D" id="3.30.450.20">
    <property type="entry name" value="PAS domain"/>
    <property type="match status" value="2"/>
</dbReference>
<organism evidence="8 9">
    <name type="scientific">Deinococcus ruber</name>
    <dbReference type="NCBI Taxonomy" id="1848197"/>
    <lineage>
        <taxon>Bacteria</taxon>
        <taxon>Thermotogati</taxon>
        <taxon>Deinococcota</taxon>
        <taxon>Deinococci</taxon>
        <taxon>Deinococcales</taxon>
        <taxon>Deinococcaceae</taxon>
        <taxon>Deinococcus</taxon>
    </lineage>
</organism>
<dbReference type="GO" id="GO:1902201">
    <property type="term" value="P:negative regulation of bacterial-type flagellum-dependent cell motility"/>
    <property type="evidence" value="ECO:0007669"/>
    <property type="project" value="TreeGrafter"/>
</dbReference>
<evidence type="ECO:0000259" key="7">
    <source>
        <dbReference type="PROSITE" id="PS50887"/>
    </source>
</evidence>
<dbReference type="EMBL" id="BMQL01000017">
    <property type="protein sequence ID" value="GGR14398.1"/>
    <property type="molecule type" value="Genomic_DNA"/>
</dbReference>